<dbReference type="InterPro" id="IPR020019">
    <property type="entry name" value="AcTrfase_PglD-like"/>
</dbReference>
<keyword evidence="8" id="KW-1185">Reference proteome</keyword>
<dbReference type="OrthoDB" id="9794407at2"/>
<dbReference type="Proteomes" id="UP000318717">
    <property type="component" value="Unassembled WGS sequence"/>
</dbReference>
<protein>
    <recommendedName>
        <fullName evidence="6">PglD N-terminal domain-containing protein</fullName>
    </recommendedName>
</protein>
<dbReference type="EMBL" id="BJLF01000018">
    <property type="protein sequence ID" value="GEA52350.1"/>
    <property type="molecule type" value="Genomic_DNA"/>
</dbReference>
<accession>A0A4Y3I041</accession>
<comment type="similarity">
    <text evidence="1">Belongs to the transferase hexapeptide repeat family.</text>
</comment>
<evidence type="ECO:0000256" key="4">
    <source>
        <dbReference type="PIRSR" id="PIRSR620019-1"/>
    </source>
</evidence>
<feature type="binding site" evidence="5">
    <location>
        <position position="68"/>
    </location>
    <ligand>
        <name>substrate</name>
    </ligand>
</feature>
<dbReference type="InterPro" id="IPR018357">
    <property type="entry name" value="Hexapep_transf_CS"/>
</dbReference>
<name>A0A4Y3I041_9VIBR</name>
<proteinExistence type="inferred from homology"/>
<dbReference type="InterPro" id="IPR011004">
    <property type="entry name" value="Trimer_LpxA-like_sf"/>
</dbReference>
<organism evidence="7 8">
    <name type="scientific">Vibrio inusitatus NBRC 102082</name>
    <dbReference type="NCBI Taxonomy" id="1219070"/>
    <lineage>
        <taxon>Bacteria</taxon>
        <taxon>Pseudomonadati</taxon>
        <taxon>Pseudomonadota</taxon>
        <taxon>Gammaproteobacteria</taxon>
        <taxon>Vibrionales</taxon>
        <taxon>Vibrionaceae</taxon>
        <taxon>Vibrio</taxon>
    </lineage>
</organism>
<dbReference type="Gene3D" id="2.160.10.10">
    <property type="entry name" value="Hexapeptide repeat proteins"/>
    <property type="match status" value="1"/>
</dbReference>
<dbReference type="PANTHER" id="PTHR43300:SF7">
    <property type="entry name" value="UDP-N-ACETYLBACILLOSAMINE N-ACETYLTRANSFERASE"/>
    <property type="match status" value="1"/>
</dbReference>
<keyword evidence="2" id="KW-0808">Transferase</keyword>
<evidence type="ECO:0000256" key="3">
    <source>
        <dbReference type="ARBA" id="ARBA00022737"/>
    </source>
</evidence>
<dbReference type="CDD" id="cd03360">
    <property type="entry name" value="LbH_AT_putative"/>
    <property type="match status" value="1"/>
</dbReference>
<dbReference type="GO" id="GO:0016740">
    <property type="term" value="F:transferase activity"/>
    <property type="evidence" value="ECO:0007669"/>
    <property type="project" value="UniProtKB-KW"/>
</dbReference>
<feature type="binding site" evidence="5">
    <location>
        <begin position="32"/>
        <end position="33"/>
    </location>
    <ligand>
        <name>substrate</name>
    </ligand>
</feature>
<dbReference type="InterPro" id="IPR041561">
    <property type="entry name" value="PglD_N"/>
</dbReference>
<evidence type="ECO:0000259" key="6">
    <source>
        <dbReference type="Pfam" id="PF17836"/>
    </source>
</evidence>
<dbReference type="RefSeq" id="WP_141346796.1">
    <property type="nucleotide sequence ID" value="NZ_BJLF01000018.1"/>
</dbReference>
<dbReference type="Pfam" id="PF17836">
    <property type="entry name" value="PglD_N"/>
    <property type="match status" value="1"/>
</dbReference>
<dbReference type="NCBIfam" id="TIGR03570">
    <property type="entry name" value="NeuD_NnaD"/>
    <property type="match status" value="1"/>
</dbReference>
<feature type="active site" description="Proton acceptor" evidence="4">
    <location>
        <position position="135"/>
    </location>
</feature>
<dbReference type="SUPFAM" id="SSF51161">
    <property type="entry name" value="Trimeric LpxA-like enzymes"/>
    <property type="match status" value="1"/>
</dbReference>
<keyword evidence="3" id="KW-0677">Repeat</keyword>
<evidence type="ECO:0000256" key="5">
    <source>
        <dbReference type="PIRSR" id="PIRSR620019-2"/>
    </source>
</evidence>
<evidence type="ECO:0000313" key="7">
    <source>
        <dbReference type="EMBL" id="GEA52350.1"/>
    </source>
</evidence>
<comment type="caution">
    <text evidence="7">The sequence shown here is derived from an EMBL/GenBank/DDBJ whole genome shotgun (WGS) entry which is preliminary data.</text>
</comment>
<evidence type="ECO:0000313" key="8">
    <source>
        <dbReference type="Proteomes" id="UP000318717"/>
    </source>
</evidence>
<feature type="site" description="Increases basicity of active site His" evidence="4">
    <location>
        <position position="136"/>
    </location>
</feature>
<dbReference type="PANTHER" id="PTHR43300">
    <property type="entry name" value="ACETYLTRANSFERASE"/>
    <property type="match status" value="1"/>
</dbReference>
<dbReference type="InterPro" id="IPR050179">
    <property type="entry name" value="Trans_hexapeptide_repeat"/>
</dbReference>
<evidence type="ECO:0000256" key="1">
    <source>
        <dbReference type="ARBA" id="ARBA00007274"/>
    </source>
</evidence>
<dbReference type="PROSITE" id="PS00101">
    <property type="entry name" value="HEXAPEP_TRANSFERASES"/>
    <property type="match status" value="1"/>
</dbReference>
<dbReference type="AlphaFoldDB" id="A0A4Y3I041"/>
<sequence length="208" mass="21824">MNRCAIFGAGGHGKVVAEIAELNGYENIVLFDDAWPEIKHLENWSIAGDKKSLMASVAEYDLVVVAIGNNLQRMRIQMDLQRIGAKFQPLLHPSAIVSKYAKIGIGTVVIAGAVINPFTIVGDACIVNTGATIDHDCNVGHGVHISPGANIAGGVEIGNCSWVGVGSQIKQMITVGSQVVVGAGSTVINNVKNRCTVVGSPARILTKK</sequence>
<evidence type="ECO:0000256" key="2">
    <source>
        <dbReference type="ARBA" id="ARBA00022679"/>
    </source>
</evidence>
<gene>
    <name evidence="7" type="ORF">VIN01S_31540</name>
</gene>
<feature type="domain" description="PglD N-terminal" evidence="6">
    <location>
        <begin position="5"/>
        <end position="78"/>
    </location>
</feature>
<dbReference type="Gene3D" id="3.40.50.20">
    <property type="match status" value="1"/>
</dbReference>
<feature type="binding site" evidence="5">
    <location>
        <position position="144"/>
    </location>
    <ligand>
        <name>acetyl-CoA</name>
        <dbReference type="ChEBI" id="CHEBI:57288"/>
    </ligand>
</feature>
<reference evidence="7 8" key="1">
    <citation type="submission" date="2019-06" db="EMBL/GenBank/DDBJ databases">
        <title>Whole genome shotgun sequence of Vibrio inusitatus NBRC 102082.</title>
        <authorList>
            <person name="Hosoyama A."/>
            <person name="Uohara A."/>
            <person name="Ohji S."/>
            <person name="Ichikawa N."/>
        </authorList>
    </citation>
    <scope>NUCLEOTIDE SEQUENCE [LARGE SCALE GENOMIC DNA]</scope>
    <source>
        <strain evidence="7 8">NBRC 102082</strain>
    </source>
</reference>